<evidence type="ECO:0000256" key="2">
    <source>
        <dbReference type="ARBA" id="ARBA00004050"/>
    </source>
</evidence>
<dbReference type="PANTHER" id="PTHR10978">
    <property type="entry name" value="SUCCINATE DEHYDROGENASE CYTOCHROME B560 SUBUNIT"/>
    <property type="match status" value="1"/>
</dbReference>
<sequence length="140" mass="15749">MPNTRPLSPHLGIYRWRVNMLQSTLHRLTGLFLCLGALLVTWGLIAAADGEAAWSMFVGFFSSWIGLMLLFIWSWSLLFHLCNGIQHLVRDTGHNFGPPTRDRTHDPVYWSTGWFVIAVSVAVTVLVWVLLIVRMQGGAA</sequence>
<evidence type="ECO:0000256" key="10">
    <source>
        <dbReference type="ARBA" id="ARBA00023004"/>
    </source>
</evidence>
<reference evidence="14" key="1">
    <citation type="submission" date="2019-12" db="EMBL/GenBank/DDBJ databases">
        <title>Comparative genomics gives insights into the taxonomy of the Azoarcus-Aromatoleum group and reveals separate origins of nif in the plant-associated Azoarcus and non-plant-associated Aromatoleum sub-groups.</title>
        <authorList>
            <person name="Lafos M."/>
            <person name="Maluk M."/>
            <person name="Batista M."/>
            <person name="Junghare M."/>
            <person name="Carmona M."/>
            <person name="Faoro H."/>
            <person name="Cruz L.M."/>
            <person name="Battistoni F."/>
            <person name="De Souza E."/>
            <person name="Pedrosa F."/>
            <person name="Chen W.-M."/>
            <person name="Poole P.S."/>
            <person name="Dixon R.A."/>
            <person name="James E.K."/>
        </authorList>
    </citation>
    <scope>NUCLEOTIDE SEQUENCE</scope>
    <source>
        <strain evidence="14">LuFRes1</strain>
    </source>
</reference>
<comment type="function">
    <text evidence="2">Membrane-anchoring subunit of succinate dehydrogenase (SDH).</text>
</comment>
<dbReference type="InterPro" id="IPR000701">
    <property type="entry name" value="SuccDH_FuR_B_TM-su"/>
</dbReference>
<evidence type="ECO:0000256" key="12">
    <source>
        <dbReference type="ARBA" id="ARBA00025912"/>
    </source>
</evidence>
<evidence type="ECO:0000256" key="8">
    <source>
        <dbReference type="ARBA" id="ARBA00022723"/>
    </source>
</evidence>
<evidence type="ECO:0000256" key="6">
    <source>
        <dbReference type="ARBA" id="ARBA00022617"/>
    </source>
</evidence>
<protein>
    <recommendedName>
        <fullName evidence="5">Succinate dehydrogenase cytochrome b556 subunit</fullName>
    </recommendedName>
</protein>
<evidence type="ECO:0000313" key="14">
    <source>
        <dbReference type="EMBL" id="NMG26376.1"/>
    </source>
</evidence>
<proteinExistence type="inferred from homology"/>
<keyword evidence="11 13" id="KW-0472">Membrane</keyword>
<feature type="transmembrane region" description="Helical" evidence="13">
    <location>
        <begin position="25"/>
        <end position="45"/>
    </location>
</feature>
<dbReference type="PANTHER" id="PTHR10978:SF5">
    <property type="entry name" value="SUCCINATE DEHYDROGENASE CYTOCHROME B560 SUBUNIT, MITOCHONDRIAL"/>
    <property type="match status" value="1"/>
</dbReference>
<keyword evidence="10" id="KW-0408">Iron</keyword>
<evidence type="ECO:0000256" key="3">
    <source>
        <dbReference type="ARBA" id="ARBA00004141"/>
    </source>
</evidence>
<dbReference type="Proteomes" id="UP000615989">
    <property type="component" value="Unassembled WGS sequence"/>
</dbReference>
<keyword evidence="8" id="KW-0479">Metal-binding</keyword>
<evidence type="ECO:0000313" key="15">
    <source>
        <dbReference type="Proteomes" id="UP000615989"/>
    </source>
</evidence>
<evidence type="ECO:0000256" key="5">
    <source>
        <dbReference type="ARBA" id="ARBA00020076"/>
    </source>
</evidence>
<organism evidence="14 15">
    <name type="scientific">Aromatoleum anaerobium</name>
    <dbReference type="NCBI Taxonomy" id="182180"/>
    <lineage>
        <taxon>Bacteria</taxon>
        <taxon>Pseudomonadati</taxon>
        <taxon>Pseudomonadota</taxon>
        <taxon>Betaproteobacteria</taxon>
        <taxon>Rhodocyclales</taxon>
        <taxon>Rhodocyclaceae</taxon>
        <taxon>Aromatoleum</taxon>
    </lineage>
</organism>
<comment type="cofactor">
    <cofactor evidence="1">
        <name>heme</name>
        <dbReference type="ChEBI" id="CHEBI:30413"/>
    </cofactor>
</comment>
<evidence type="ECO:0000256" key="4">
    <source>
        <dbReference type="ARBA" id="ARBA00007244"/>
    </source>
</evidence>
<accession>A0ABX1PPP3</accession>
<dbReference type="Pfam" id="PF01127">
    <property type="entry name" value="Sdh_cyt"/>
    <property type="match status" value="1"/>
</dbReference>
<dbReference type="InterPro" id="IPR034804">
    <property type="entry name" value="SQR/QFR_C/D"/>
</dbReference>
<comment type="caution">
    <text evidence="14">The sequence shown here is derived from an EMBL/GenBank/DDBJ whole genome shotgun (WGS) entry which is preliminary data.</text>
</comment>
<dbReference type="RefSeq" id="WP_169119697.1">
    <property type="nucleotide sequence ID" value="NZ_WTVG02000001.1"/>
</dbReference>
<dbReference type="Gene3D" id="1.20.1300.10">
    <property type="entry name" value="Fumarate reductase/succinate dehydrogenase, transmembrane subunit"/>
    <property type="match status" value="1"/>
</dbReference>
<keyword evidence="9 13" id="KW-1133">Transmembrane helix</keyword>
<dbReference type="NCBIfam" id="TIGR02970">
    <property type="entry name" value="succ_dehyd_cytB"/>
    <property type="match status" value="1"/>
</dbReference>
<evidence type="ECO:0000256" key="1">
    <source>
        <dbReference type="ARBA" id="ARBA00001971"/>
    </source>
</evidence>
<dbReference type="SUPFAM" id="SSF81343">
    <property type="entry name" value="Fumarate reductase respiratory complex transmembrane subunits"/>
    <property type="match status" value="1"/>
</dbReference>
<dbReference type="PIRSF" id="PIRSF000178">
    <property type="entry name" value="SDH_cyt_b560"/>
    <property type="match status" value="1"/>
</dbReference>
<dbReference type="InterPro" id="IPR014314">
    <property type="entry name" value="Succ_DH_cytb556"/>
</dbReference>
<comment type="subcellular location">
    <subcellularLocation>
        <location evidence="3">Membrane</location>
        <topology evidence="3">Multi-pass membrane protein</topology>
    </subcellularLocation>
</comment>
<dbReference type="InterPro" id="IPR018495">
    <property type="entry name" value="Succ_DH_cyt_bsu_CS"/>
</dbReference>
<evidence type="ECO:0000256" key="13">
    <source>
        <dbReference type="SAM" id="Phobius"/>
    </source>
</evidence>
<evidence type="ECO:0000256" key="7">
    <source>
        <dbReference type="ARBA" id="ARBA00022692"/>
    </source>
</evidence>
<comment type="subunit">
    <text evidence="12">Part of an enzyme complex containing four subunits: a flavoprotein, an iron-sulfur protein, plus two membrane-anchoring proteins, SdhC and SdhD. The complex can form homotrimers.</text>
</comment>
<dbReference type="EMBL" id="WTVG01000067">
    <property type="protein sequence ID" value="NMG26376.1"/>
    <property type="molecule type" value="Genomic_DNA"/>
</dbReference>
<feature type="transmembrane region" description="Helical" evidence="13">
    <location>
        <begin position="108"/>
        <end position="133"/>
    </location>
</feature>
<evidence type="ECO:0000256" key="11">
    <source>
        <dbReference type="ARBA" id="ARBA00023136"/>
    </source>
</evidence>
<keyword evidence="15" id="KW-1185">Reference proteome</keyword>
<name>A0ABX1PPP3_9RHOO</name>
<comment type="similarity">
    <text evidence="4">Belongs to the cytochrome b560 family.</text>
</comment>
<keyword evidence="7 13" id="KW-0812">Transmembrane</keyword>
<gene>
    <name evidence="14" type="primary">sdhC</name>
    <name evidence="14" type="ORF">GO606_16990</name>
</gene>
<evidence type="ECO:0000256" key="9">
    <source>
        <dbReference type="ARBA" id="ARBA00022989"/>
    </source>
</evidence>
<feature type="transmembrane region" description="Helical" evidence="13">
    <location>
        <begin position="52"/>
        <end position="73"/>
    </location>
</feature>
<keyword evidence="6" id="KW-0349">Heme</keyword>
<dbReference type="CDD" id="cd03499">
    <property type="entry name" value="SQR_TypeC_SdhC"/>
    <property type="match status" value="1"/>
</dbReference>
<dbReference type="PROSITE" id="PS01000">
    <property type="entry name" value="SDH_CYT_1"/>
    <property type="match status" value="1"/>
</dbReference>